<protein>
    <recommendedName>
        <fullName evidence="4">Glycoside hydrolase family 104 protein</fullName>
    </recommendedName>
</protein>
<organism evidence="2 3">
    <name type="scientific">Tropicibacter oceani</name>
    <dbReference type="NCBI Taxonomy" id="3058420"/>
    <lineage>
        <taxon>Bacteria</taxon>
        <taxon>Pseudomonadati</taxon>
        <taxon>Pseudomonadota</taxon>
        <taxon>Alphaproteobacteria</taxon>
        <taxon>Rhodobacterales</taxon>
        <taxon>Roseobacteraceae</taxon>
        <taxon>Tropicibacter</taxon>
    </lineage>
</organism>
<sequence length="259" mass="27770">MPLTRFVILSLLPLLLLCPGGAATAEQVAFFLQGDRQGQAQPLVRINRAAPDAGPTARAASLFAGPSEGGFFAPVQRRPRSEPRAAALSAVAIPTRTGGGQVARLRALIARAEAGRMGYDAVVYAARIKPPRRPTDMTVQEIYDWIKATPGQHHAIGRYQFIPATLKRLMKKLGENPASRFSPQLQDRLADQLLAEAGLQSLQAGTLSRTGFMNNIAKIWAGLPNSSGKSHYSGYAGNKATMTWGSFESEMKAIFPGSA</sequence>
<dbReference type="Gene3D" id="1.10.530.10">
    <property type="match status" value="1"/>
</dbReference>
<feature type="signal peptide" evidence="1">
    <location>
        <begin position="1"/>
        <end position="24"/>
    </location>
</feature>
<dbReference type="SUPFAM" id="SSF53955">
    <property type="entry name" value="Lysozyme-like"/>
    <property type="match status" value="1"/>
</dbReference>
<dbReference type="RefSeq" id="WP_282299980.1">
    <property type="nucleotide sequence ID" value="NZ_CP124616.1"/>
</dbReference>
<evidence type="ECO:0008006" key="4">
    <source>
        <dbReference type="Google" id="ProtNLM"/>
    </source>
</evidence>
<dbReference type="EMBL" id="CP124616">
    <property type="protein sequence ID" value="WGW03344.1"/>
    <property type="molecule type" value="Genomic_DNA"/>
</dbReference>
<keyword evidence="1" id="KW-0732">Signal</keyword>
<reference evidence="2 3" key="1">
    <citation type="submission" date="2023-05" db="EMBL/GenBank/DDBJ databases">
        <title>YMD87, complete Genome.</title>
        <authorList>
            <person name="Zhang J."/>
            <person name="Xu X."/>
        </authorList>
    </citation>
    <scope>NUCLEOTIDE SEQUENCE [LARGE SCALE GENOMIC DNA]</scope>
    <source>
        <strain evidence="2 3">YMD87</strain>
    </source>
</reference>
<dbReference type="InterPro" id="IPR023346">
    <property type="entry name" value="Lysozyme-like_dom_sf"/>
</dbReference>
<accession>A0ABY8QFF9</accession>
<evidence type="ECO:0000256" key="1">
    <source>
        <dbReference type="SAM" id="SignalP"/>
    </source>
</evidence>
<proteinExistence type="predicted"/>
<dbReference type="Proteomes" id="UP001241605">
    <property type="component" value="Chromosome"/>
</dbReference>
<evidence type="ECO:0000313" key="2">
    <source>
        <dbReference type="EMBL" id="WGW03344.1"/>
    </source>
</evidence>
<evidence type="ECO:0000313" key="3">
    <source>
        <dbReference type="Proteomes" id="UP001241605"/>
    </source>
</evidence>
<keyword evidence="3" id="KW-1185">Reference proteome</keyword>
<gene>
    <name evidence="2" type="ORF">QF118_15640</name>
</gene>
<feature type="chain" id="PRO_5046487691" description="Glycoside hydrolase family 104 protein" evidence="1">
    <location>
        <begin position="25"/>
        <end position="259"/>
    </location>
</feature>
<name>A0ABY8QFF9_9RHOB</name>